<reference evidence="2 4" key="1">
    <citation type="submission" date="2016-12" db="EMBL/GenBank/DDBJ databases">
        <title>Draft genome sequence of Roseomonas mucosa strain AU37, isolated from a peripheral intravenous catheter.</title>
        <authorList>
            <person name="Choudhury M.A."/>
            <person name="Sidjabat H.E."/>
            <person name="Wailan A.M."/>
            <person name="Zhang L."/>
            <person name="Marsh N.M."/>
            <person name="Rickard C.M."/>
            <person name="Davies M."/>
            <person name="Mcmillan D.J."/>
        </authorList>
    </citation>
    <scope>NUCLEOTIDE SEQUENCE [LARGE SCALE GENOMIC DNA]</scope>
    <source>
        <strain evidence="2 4">SAVE376</strain>
    </source>
</reference>
<dbReference type="Pfam" id="PF11102">
    <property type="entry name" value="YjbF"/>
    <property type="match status" value="1"/>
</dbReference>
<dbReference type="EMBL" id="LLWF02000012">
    <property type="protein sequence ID" value="ONH84093.1"/>
    <property type="molecule type" value="Genomic_DNA"/>
</dbReference>
<accession>A0A1S8D6W0</accession>
<evidence type="ECO:0000313" key="2">
    <source>
        <dbReference type="EMBL" id="ONH84093.1"/>
    </source>
</evidence>
<proteinExistence type="predicted"/>
<dbReference type="EMBL" id="UGVN01000001">
    <property type="protein sequence ID" value="SUE38474.1"/>
    <property type="molecule type" value="Genomic_DNA"/>
</dbReference>
<dbReference type="Proteomes" id="UP000254919">
    <property type="component" value="Unassembled WGS sequence"/>
</dbReference>
<organism evidence="2 4">
    <name type="scientific">Roseomonas mucosa</name>
    <dbReference type="NCBI Taxonomy" id="207340"/>
    <lineage>
        <taxon>Bacteria</taxon>
        <taxon>Pseudomonadati</taxon>
        <taxon>Pseudomonadota</taxon>
        <taxon>Alphaproteobacteria</taxon>
        <taxon>Acetobacterales</taxon>
        <taxon>Roseomonadaceae</taxon>
        <taxon>Roseomonas</taxon>
    </lineage>
</organism>
<sequence length="219" mass="23661">MVTIMRFLLALPLLLLAACGDTVMADLMRPVLGGPAADDPAGEAMPRSRLPAPAGDGLPAEPALSVRQGSRRVVAVMIEENGERRLWRSPDGLVVATDGARVTATAGTRTYLAATRLDGPDPLDDPTALAERPATLRRWVDLMRPDRSPDHMRFGLGLECRLRAARSGEALLVEERCGGGASFTNRYWAVPETGAIWRSEQWVGEERPMVIEVLTPPAS</sequence>
<name>A0A1S8D6W0_9PROT</name>
<dbReference type="AlphaFoldDB" id="A0A1S8D6W0"/>
<dbReference type="PROSITE" id="PS51257">
    <property type="entry name" value="PROKAR_LIPOPROTEIN"/>
    <property type="match status" value="1"/>
</dbReference>
<dbReference type="InterPro" id="IPR021308">
    <property type="entry name" value="GfcB"/>
</dbReference>
<gene>
    <name evidence="2" type="ORF">APZ41_005910</name>
    <name evidence="3" type="ORF">NCTC13291_00672</name>
</gene>
<protein>
    <submittedName>
        <fullName evidence="3">Protein of uncharacterized function (DUF2886)</fullName>
    </submittedName>
</protein>
<evidence type="ECO:0000313" key="5">
    <source>
        <dbReference type="Proteomes" id="UP000254919"/>
    </source>
</evidence>
<dbReference type="Proteomes" id="UP000054844">
    <property type="component" value="Unassembled WGS sequence"/>
</dbReference>
<reference evidence="3 5" key="2">
    <citation type="submission" date="2018-06" db="EMBL/GenBank/DDBJ databases">
        <authorList>
            <consortium name="Pathogen Informatics"/>
            <person name="Doyle S."/>
        </authorList>
    </citation>
    <scope>NUCLEOTIDE SEQUENCE [LARGE SCALE GENOMIC DNA]</scope>
    <source>
        <strain evidence="3 5">NCTC13291</strain>
    </source>
</reference>
<dbReference type="Gene3D" id="2.40.360.10">
    <property type="entry name" value="YmcC-like"/>
    <property type="match status" value="1"/>
</dbReference>
<keyword evidence="4" id="KW-1185">Reference proteome</keyword>
<dbReference type="SUPFAM" id="SSF159270">
    <property type="entry name" value="YmcC-like"/>
    <property type="match status" value="1"/>
</dbReference>
<evidence type="ECO:0000256" key="1">
    <source>
        <dbReference type="SAM" id="MobiDB-lite"/>
    </source>
</evidence>
<dbReference type="InterPro" id="IPR023373">
    <property type="entry name" value="YmcC_sf"/>
</dbReference>
<feature type="region of interest" description="Disordered" evidence="1">
    <location>
        <begin position="37"/>
        <end position="63"/>
    </location>
</feature>
<evidence type="ECO:0000313" key="4">
    <source>
        <dbReference type="Proteomes" id="UP000054844"/>
    </source>
</evidence>
<evidence type="ECO:0000313" key="3">
    <source>
        <dbReference type="EMBL" id="SUE38474.1"/>
    </source>
</evidence>